<keyword evidence="3" id="KW-1185">Reference proteome</keyword>
<dbReference type="OrthoDB" id="359154at2759"/>
<protein>
    <recommendedName>
        <fullName evidence="4">KOW domain-containing protein</fullName>
    </recommendedName>
</protein>
<accession>A0A164Z5H9</accession>
<reference evidence="2 3" key="1">
    <citation type="journal article" date="2016" name="Mol. Biol. Evol.">
        <title>Comparative Genomics of Early-Diverging Mushroom-Forming Fungi Provides Insights into the Origins of Lignocellulose Decay Capabilities.</title>
        <authorList>
            <person name="Nagy L.G."/>
            <person name="Riley R."/>
            <person name="Tritt A."/>
            <person name="Adam C."/>
            <person name="Daum C."/>
            <person name="Floudas D."/>
            <person name="Sun H."/>
            <person name="Yadav J.S."/>
            <person name="Pangilinan J."/>
            <person name="Larsson K.H."/>
            <person name="Matsuura K."/>
            <person name="Barry K."/>
            <person name="Labutti K."/>
            <person name="Kuo R."/>
            <person name="Ohm R.A."/>
            <person name="Bhattacharya S.S."/>
            <person name="Shirouzu T."/>
            <person name="Yoshinaga Y."/>
            <person name="Martin F.M."/>
            <person name="Grigoriev I.V."/>
            <person name="Hibbett D.S."/>
        </authorList>
    </citation>
    <scope>NUCLEOTIDE SEQUENCE [LARGE SCALE GENOMIC DNA]</scope>
    <source>
        <strain evidence="2 3">HHB9708</strain>
    </source>
</reference>
<feature type="region of interest" description="Disordered" evidence="1">
    <location>
        <begin position="173"/>
        <end position="221"/>
    </location>
</feature>
<proteinExistence type="predicted"/>
<feature type="compositionally biased region" description="Polar residues" evidence="1">
    <location>
        <begin position="207"/>
        <end position="218"/>
    </location>
</feature>
<dbReference type="AlphaFoldDB" id="A0A164Z5H9"/>
<evidence type="ECO:0000256" key="1">
    <source>
        <dbReference type="SAM" id="MobiDB-lite"/>
    </source>
</evidence>
<dbReference type="EMBL" id="KV419396">
    <property type="protein sequence ID" value="KZS97569.1"/>
    <property type="molecule type" value="Genomic_DNA"/>
</dbReference>
<name>A0A164Z5H9_9AGAM</name>
<dbReference type="STRING" id="1314777.A0A164Z5H9"/>
<evidence type="ECO:0000313" key="2">
    <source>
        <dbReference type="EMBL" id="KZS97569.1"/>
    </source>
</evidence>
<organism evidence="2 3">
    <name type="scientific">Sistotremastrum niveocremeum HHB9708</name>
    <dbReference type="NCBI Taxonomy" id="1314777"/>
    <lineage>
        <taxon>Eukaryota</taxon>
        <taxon>Fungi</taxon>
        <taxon>Dikarya</taxon>
        <taxon>Basidiomycota</taxon>
        <taxon>Agaricomycotina</taxon>
        <taxon>Agaricomycetes</taxon>
        <taxon>Sistotremastrales</taxon>
        <taxon>Sistotremastraceae</taxon>
        <taxon>Sertulicium</taxon>
        <taxon>Sertulicium niveocremeum</taxon>
    </lineage>
</organism>
<evidence type="ECO:0008006" key="4">
    <source>
        <dbReference type="Google" id="ProtNLM"/>
    </source>
</evidence>
<feature type="region of interest" description="Disordered" evidence="1">
    <location>
        <begin position="358"/>
        <end position="381"/>
    </location>
</feature>
<gene>
    <name evidence="2" type="ORF">SISNIDRAFT_449089</name>
</gene>
<sequence>MVYKFMTRSRILAQSTTTNAATTNLRHMQPVPKHLTHTRKLGIQKFKLSATKDRIKWWNIVPGDFIRVRGKEDEGIKEVMAVNKWKNWVYLKGTQLGDSGELTGERARSHAGYARHVHYSQCQLLVGQQEYSKTGEDTPVRVPLFATRVATSAPKWVGLQWKWERYAVNTTPRMSGRDAQPRIPIPWPERQLPLTPPARSIYDSPENAAQSSTYQPPTDLTAIKSEDYQTLADMYLQSFRDAQADRGALPFEVLPTNELSNPHSRAKKQKRWQELLEQNKRDRAELITAHLRDSRFRSAKEARAEAEWKFRELMKHKEARRRKERWIQRGGRERLLARNAKKVRKARKLAEKLARLELEPAPNQYIPPPPPAAPSTQDLSI</sequence>
<dbReference type="Proteomes" id="UP000076722">
    <property type="component" value="Unassembled WGS sequence"/>
</dbReference>
<evidence type="ECO:0000313" key="3">
    <source>
        <dbReference type="Proteomes" id="UP000076722"/>
    </source>
</evidence>